<dbReference type="Proteomes" id="UP001175000">
    <property type="component" value="Unassembled WGS sequence"/>
</dbReference>
<keyword evidence="3" id="KW-1185">Reference proteome</keyword>
<gene>
    <name evidence="2" type="ORF">B0T14DRAFT_459079</name>
</gene>
<reference evidence="2" key="1">
    <citation type="submission" date="2023-06" db="EMBL/GenBank/DDBJ databases">
        <title>Genome-scale phylogeny and comparative genomics of the fungal order Sordariales.</title>
        <authorList>
            <consortium name="Lawrence Berkeley National Laboratory"/>
            <person name="Hensen N."/>
            <person name="Bonometti L."/>
            <person name="Westerberg I."/>
            <person name="Brannstrom I.O."/>
            <person name="Guillou S."/>
            <person name="Cros-Aarteil S."/>
            <person name="Calhoun S."/>
            <person name="Haridas S."/>
            <person name="Kuo A."/>
            <person name="Mondo S."/>
            <person name="Pangilinan J."/>
            <person name="Riley R."/>
            <person name="Labutti K."/>
            <person name="Andreopoulos B."/>
            <person name="Lipzen A."/>
            <person name="Chen C."/>
            <person name="Yanf M."/>
            <person name="Daum C."/>
            <person name="Ng V."/>
            <person name="Clum A."/>
            <person name="Steindorff A."/>
            <person name="Ohm R."/>
            <person name="Martin F."/>
            <person name="Silar P."/>
            <person name="Natvig D."/>
            <person name="Lalanne C."/>
            <person name="Gautier V."/>
            <person name="Ament-Velasquez S.L."/>
            <person name="Kruys A."/>
            <person name="Hutchinson M.I."/>
            <person name="Powell A.J."/>
            <person name="Barry K."/>
            <person name="Miller A.N."/>
            <person name="Grigoriev I.V."/>
            <person name="Debuchy R."/>
            <person name="Gladieux P."/>
            <person name="Thoren M.H."/>
            <person name="Johannesson H."/>
        </authorList>
    </citation>
    <scope>NUCLEOTIDE SEQUENCE</scope>
    <source>
        <strain evidence="2">CBS 606.72</strain>
    </source>
</reference>
<organism evidence="2 3">
    <name type="scientific">Immersiella caudata</name>
    <dbReference type="NCBI Taxonomy" id="314043"/>
    <lineage>
        <taxon>Eukaryota</taxon>
        <taxon>Fungi</taxon>
        <taxon>Dikarya</taxon>
        <taxon>Ascomycota</taxon>
        <taxon>Pezizomycotina</taxon>
        <taxon>Sordariomycetes</taxon>
        <taxon>Sordariomycetidae</taxon>
        <taxon>Sordariales</taxon>
        <taxon>Lasiosphaeriaceae</taxon>
        <taxon>Immersiella</taxon>
    </lineage>
</organism>
<sequence length="337" mass="38229">MRERALREGAERNLQQKGDEFNQIFGRWKQTAQELSDLHMQQNAVYTVTDERLRELATTLRSGIRNFAMGFFSGSPGSVDRIPSRSGGGDDYFRQYMAPIEGHEKYLLSDRRCSSIIQAFLWRVLDRQVFDCYHWAGEAADSAKQLSSRLKTHGQPEERGQPRDPDAERNLQMWNASMARFLLEAIDAGEVSKDRQATEAKLRGVLTQIVTAIQPFCRAPQDELKYLEEDLWHVLESAVALDKEISKQMARIERVFEVENSSTRSKGAPTFDSSWMELESGQEPVTSQRRIGLVVAPAIVKFGKSNGEDPAVRTLLVPMEVSIEPMPESRSERSRGS</sequence>
<feature type="compositionally biased region" description="Basic and acidic residues" evidence="1">
    <location>
        <begin position="154"/>
        <end position="167"/>
    </location>
</feature>
<evidence type="ECO:0000256" key="1">
    <source>
        <dbReference type="SAM" id="MobiDB-lite"/>
    </source>
</evidence>
<accession>A0AA40BX00</accession>
<proteinExistence type="predicted"/>
<evidence type="ECO:0000313" key="2">
    <source>
        <dbReference type="EMBL" id="KAK0616627.1"/>
    </source>
</evidence>
<protein>
    <submittedName>
        <fullName evidence="2">Uncharacterized protein</fullName>
    </submittedName>
</protein>
<dbReference type="EMBL" id="JAULSU010000005">
    <property type="protein sequence ID" value="KAK0616627.1"/>
    <property type="molecule type" value="Genomic_DNA"/>
</dbReference>
<name>A0AA40BX00_9PEZI</name>
<evidence type="ECO:0000313" key="3">
    <source>
        <dbReference type="Proteomes" id="UP001175000"/>
    </source>
</evidence>
<dbReference type="AlphaFoldDB" id="A0AA40BX00"/>
<comment type="caution">
    <text evidence="2">The sequence shown here is derived from an EMBL/GenBank/DDBJ whole genome shotgun (WGS) entry which is preliminary data.</text>
</comment>
<feature type="region of interest" description="Disordered" evidence="1">
    <location>
        <begin position="146"/>
        <end position="167"/>
    </location>
</feature>